<feature type="transmembrane region" description="Helical" evidence="1">
    <location>
        <begin position="23"/>
        <end position="45"/>
    </location>
</feature>
<feature type="transmembrane region" description="Helical" evidence="1">
    <location>
        <begin position="128"/>
        <end position="149"/>
    </location>
</feature>
<feature type="transmembrane region" description="Helical" evidence="1">
    <location>
        <begin position="280"/>
        <end position="305"/>
    </location>
</feature>
<sequence length="431" mass="50761">MSSEIKIVAINESWMNVSSSKKLYVELMETWVDFFLFFSPAAIIIDLFAQYRFYFGFFITIPFIAETILKRYSKNLILYILGNFGIILATVAAFPNIYEKIIYGILLLIRFIMCMRERYKEVPEFRRFSYVIFNICIFVIATFVIFGLKKTYMKTYITAAALNNIIFMLIYLNAIRTDNLMKWEGTYLGRFKDKINMAKLLTTVIILTVMLGAHIFFSQSGLYSVMDTIQNKIVSIFTLDRKTTTHKPKIVSKPQTEAKQNKKNMFNMNKKYKENPILNFILKIIGIGIGVMIFLLMLYFIWLLFLKLRELYNIFGARTRVSDEKKEIIIGTKDVKEAINKQLLKLRKNTINIFDNTNNKRIRKIYYKHMKKYMRVGLRIENNDTPFEIREGIEQKTGRDYEKITEIYEKARYGNGQCQDDDVKVMKSLGK</sequence>
<proteinExistence type="predicted"/>
<evidence type="ECO:0008006" key="4">
    <source>
        <dbReference type="Google" id="ProtNLM"/>
    </source>
</evidence>
<accession>A0A1V4IJU5</accession>
<dbReference type="AlphaFoldDB" id="A0A1V4IJU5"/>
<protein>
    <recommendedName>
        <fullName evidence="4">DUF4129 domain-containing protein</fullName>
    </recommendedName>
</protein>
<keyword evidence="1" id="KW-0812">Transmembrane</keyword>
<dbReference type="STRING" id="1450648.CLORY_29730"/>
<keyword evidence="1" id="KW-1133">Transmembrane helix</keyword>
<keyword evidence="3" id="KW-1185">Reference proteome</keyword>
<feature type="transmembrane region" description="Helical" evidence="1">
    <location>
        <begin position="51"/>
        <end position="69"/>
    </location>
</feature>
<keyword evidence="1" id="KW-0472">Membrane</keyword>
<comment type="caution">
    <text evidence="2">The sequence shown here is derived from an EMBL/GenBank/DDBJ whole genome shotgun (WGS) entry which is preliminary data.</text>
</comment>
<dbReference type="Proteomes" id="UP000190080">
    <property type="component" value="Unassembled WGS sequence"/>
</dbReference>
<evidence type="ECO:0000313" key="2">
    <source>
        <dbReference type="EMBL" id="OPJ60110.1"/>
    </source>
</evidence>
<dbReference type="RefSeq" id="WP_079425821.1">
    <property type="nucleotide sequence ID" value="NZ_MZGV01000035.1"/>
</dbReference>
<feature type="transmembrane region" description="Helical" evidence="1">
    <location>
        <begin position="76"/>
        <end position="94"/>
    </location>
</feature>
<dbReference type="EMBL" id="MZGV01000035">
    <property type="protein sequence ID" value="OPJ60110.1"/>
    <property type="molecule type" value="Genomic_DNA"/>
</dbReference>
<feature type="transmembrane region" description="Helical" evidence="1">
    <location>
        <begin position="100"/>
        <end position="116"/>
    </location>
</feature>
<organism evidence="2 3">
    <name type="scientific">Clostridium oryzae</name>
    <dbReference type="NCBI Taxonomy" id="1450648"/>
    <lineage>
        <taxon>Bacteria</taxon>
        <taxon>Bacillati</taxon>
        <taxon>Bacillota</taxon>
        <taxon>Clostridia</taxon>
        <taxon>Eubacteriales</taxon>
        <taxon>Clostridiaceae</taxon>
        <taxon>Clostridium</taxon>
    </lineage>
</organism>
<evidence type="ECO:0000313" key="3">
    <source>
        <dbReference type="Proteomes" id="UP000190080"/>
    </source>
</evidence>
<evidence type="ECO:0000256" key="1">
    <source>
        <dbReference type="SAM" id="Phobius"/>
    </source>
</evidence>
<dbReference type="OrthoDB" id="1729526at2"/>
<feature type="transmembrane region" description="Helical" evidence="1">
    <location>
        <begin position="196"/>
        <end position="217"/>
    </location>
</feature>
<gene>
    <name evidence="2" type="ORF">CLORY_29730</name>
</gene>
<reference evidence="2 3" key="1">
    <citation type="submission" date="2017-03" db="EMBL/GenBank/DDBJ databases">
        <title>Genome sequence of Clostridium oryzae DSM 28571.</title>
        <authorList>
            <person name="Poehlein A."/>
            <person name="Daniel R."/>
        </authorList>
    </citation>
    <scope>NUCLEOTIDE SEQUENCE [LARGE SCALE GENOMIC DNA]</scope>
    <source>
        <strain evidence="2 3">DSM 28571</strain>
    </source>
</reference>
<feature type="transmembrane region" description="Helical" evidence="1">
    <location>
        <begin position="155"/>
        <end position="175"/>
    </location>
</feature>
<name>A0A1V4IJU5_9CLOT</name>